<dbReference type="EMBL" id="VSSQ01024789">
    <property type="protein sequence ID" value="MPM72513.1"/>
    <property type="molecule type" value="Genomic_DNA"/>
</dbReference>
<name>A0A645C8R2_9ZZZZ</name>
<accession>A0A645C8R2</accession>
<evidence type="ECO:0000313" key="1">
    <source>
        <dbReference type="EMBL" id="MPM72513.1"/>
    </source>
</evidence>
<dbReference type="AlphaFoldDB" id="A0A645C8R2"/>
<reference evidence="1" key="1">
    <citation type="submission" date="2019-08" db="EMBL/GenBank/DDBJ databases">
        <authorList>
            <person name="Kucharzyk K."/>
            <person name="Murdoch R.W."/>
            <person name="Higgins S."/>
            <person name="Loffler F."/>
        </authorList>
    </citation>
    <scope>NUCLEOTIDE SEQUENCE</scope>
</reference>
<proteinExistence type="predicted"/>
<organism evidence="1">
    <name type="scientific">bioreactor metagenome</name>
    <dbReference type="NCBI Taxonomy" id="1076179"/>
    <lineage>
        <taxon>unclassified sequences</taxon>
        <taxon>metagenomes</taxon>
        <taxon>ecological metagenomes</taxon>
    </lineage>
</organism>
<gene>
    <name evidence="1" type="ORF">SDC9_119489</name>
</gene>
<protein>
    <submittedName>
        <fullName evidence="1">Uncharacterized protein</fullName>
    </submittedName>
</protein>
<comment type="caution">
    <text evidence="1">The sequence shown here is derived from an EMBL/GenBank/DDBJ whole genome shotgun (WGS) entry which is preliminary data.</text>
</comment>
<sequence>MVLAVIVSAVLSPIWKAIMVTRAINKPSKTTSKLNALSSIGESAPLGFSCIILGLCGSKPIAIAGRLSVTRFIKSKCTGAKGTGSAHIEA</sequence>